<keyword evidence="2" id="KW-1185">Reference proteome</keyword>
<name>A0ABQ9X7R3_9EUKA</name>
<sequence length="262" mass="29795">MGDRIPLLTQLLPPSLFSRSTSKLAHPRSHQVEWCVNKQYENKKRQDELSVLKENRNIRNRSQHHLLTRSVKPKRRKEFTRMTRKKGTGLMEEGSVEVQKRRMMNTGRGSAGSARPRTPRIACQSGEVCCGEGGRAGDWAIGEGDSGRSGDDVVLEAADDWFGDALVLVLPSYEMRNLAEWTEKQGEKKEQDKLRMWWKEQSESSDCSDDDGLFEVDKGEGRTDWGRRSILVSLPQPNTLDEIAEPTDSALLTLHFRWIKLG</sequence>
<comment type="caution">
    <text evidence="1">The sequence shown here is derived from an EMBL/GenBank/DDBJ whole genome shotgun (WGS) entry which is preliminary data.</text>
</comment>
<evidence type="ECO:0000313" key="2">
    <source>
        <dbReference type="Proteomes" id="UP001281761"/>
    </source>
</evidence>
<dbReference type="Proteomes" id="UP001281761">
    <property type="component" value="Unassembled WGS sequence"/>
</dbReference>
<organism evidence="1 2">
    <name type="scientific">Blattamonas nauphoetae</name>
    <dbReference type="NCBI Taxonomy" id="2049346"/>
    <lineage>
        <taxon>Eukaryota</taxon>
        <taxon>Metamonada</taxon>
        <taxon>Preaxostyla</taxon>
        <taxon>Oxymonadida</taxon>
        <taxon>Blattamonas</taxon>
    </lineage>
</organism>
<accession>A0ABQ9X7R3</accession>
<dbReference type="EMBL" id="JARBJD010000190">
    <property type="protein sequence ID" value="KAK2947803.1"/>
    <property type="molecule type" value="Genomic_DNA"/>
</dbReference>
<evidence type="ECO:0000313" key="1">
    <source>
        <dbReference type="EMBL" id="KAK2947803.1"/>
    </source>
</evidence>
<proteinExistence type="predicted"/>
<protein>
    <submittedName>
        <fullName evidence="1">Uncharacterized protein</fullName>
    </submittedName>
</protein>
<reference evidence="1 2" key="1">
    <citation type="journal article" date="2022" name="bioRxiv">
        <title>Genomics of Preaxostyla Flagellates Illuminates Evolutionary Transitions and the Path Towards Mitochondrial Loss.</title>
        <authorList>
            <person name="Novak L.V.F."/>
            <person name="Treitli S.C."/>
            <person name="Pyrih J."/>
            <person name="Halakuc P."/>
            <person name="Pipaliya S.V."/>
            <person name="Vacek V."/>
            <person name="Brzon O."/>
            <person name="Soukal P."/>
            <person name="Eme L."/>
            <person name="Dacks J.B."/>
            <person name="Karnkowska A."/>
            <person name="Elias M."/>
            <person name="Hampl V."/>
        </authorList>
    </citation>
    <scope>NUCLEOTIDE SEQUENCE [LARGE SCALE GENOMIC DNA]</scope>
    <source>
        <strain evidence="1">NAU3</strain>
        <tissue evidence="1">Gut</tissue>
    </source>
</reference>
<gene>
    <name evidence="1" type="ORF">BLNAU_17223</name>
</gene>